<reference evidence="3 4" key="1">
    <citation type="submission" date="2019-03" db="EMBL/GenBank/DDBJ databases">
        <title>Single cell metagenomics reveals metabolic interactions within the superorganism composed of flagellate Streblomastix strix and complex community of Bacteroidetes bacteria on its surface.</title>
        <authorList>
            <person name="Treitli S.C."/>
            <person name="Kolisko M."/>
            <person name="Husnik F."/>
            <person name="Keeling P."/>
            <person name="Hampl V."/>
        </authorList>
    </citation>
    <scope>NUCLEOTIDE SEQUENCE [LARGE SCALE GENOMIC DNA]</scope>
    <source>
        <strain evidence="3">St1</strain>
    </source>
</reference>
<gene>
    <name evidence="3" type="ORF">EZS26_002352</name>
</gene>
<feature type="domain" description="F5/8 type C" evidence="2">
    <location>
        <begin position="22"/>
        <end position="172"/>
    </location>
</feature>
<dbReference type="NCBIfam" id="TIGR04183">
    <property type="entry name" value="Por_Secre_tail"/>
    <property type="match status" value="1"/>
</dbReference>
<dbReference type="InterPro" id="IPR026444">
    <property type="entry name" value="Secre_tail"/>
</dbReference>
<dbReference type="InterPro" id="IPR008979">
    <property type="entry name" value="Galactose-bd-like_sf"/>
</dbReference>
<dbReference type="PROSITE" id="PS50022">
    <property type="entry name" value="FA58C_3"/>
    <property type="match status" value="1"/>
</dbReference>
<dbReference type="Proteomes" id="UP000324575">
    <property type="component" value="Unassembled WGS sequence"/>
</dbReference>
<dbReference type="AlphaFoldDB" id="A0A5M8NZA0"/>
<evidence type="ECO:0000256" key="1">
    <source>
        <dbReference type="SAM" id="SignalP"/>
    </source>
</evidence>
<dbReference type="Gene3D" id="2.115.10.20">
    <property type="entry name" value="Glycosyl hydrolase domain, family 43"/>
    <property type="match status" value="1"/>
</dbReference>
<dbReference type="Gene3D" id="2.60.120.260">
    <property type="entry name" value="Galactose-binding domain-like"/>
    <property type="match status" value="1"/>
</dbReference>
<accession>A0A5M8NZA0</accession>
<dbReference type="EMBL" id="SNRX01000018">
    <property type="protein sequence ID" value="KAA6301478.1"/>
    <property type="molecule type" value="Genomic_DNA"/>
</dbReference>
<comment type="caution">
    <text evidence="3">The sequence shown here is derived from an EMBL/GenBank/DDBJ whole genome shotgun (WGS) entry which is preliminary data.</text>
</comment>
<evidence type="ECO:0000313" key="4">
    <source>
        <dbReference type="Proteomes" id="UP000324575"/>
    </source>
</evidence>
<protein>
    <recommendedName>
        <fullName evidence="2">F5/8 type C domain-containing protein</fullName>
    </recommendedName>
</protein>
<dbReference type="Pfam" id="PF18962">
    <property type="entry name" value="Por_Secre_tail"/>
    <property type="match status" value="1"/>
</dbReference>
<dbReference type="Pfam" id="PF00754">
    <property type="entry name" value="F5_F8_type_C"/>
    <property type="match status" value="1"/>
</dbReference>
<feature type="chain" id="PRO_5024404785" description="F5/8 type C domain-containing protein" evidence="1">
    <location>
        <begin position="25"/>
        <end position="816"/>
    </location>
</feature>
<dbReference type="SUPFAM" id="SSF49785">
    <property type="entry name" value="Galactose-binding domain-like"/>
    <property type="match status" value="1"/>
</dbReference>
<dbReference type="InterPro" id="IPR023296">
    <property type="entry name" value="Glyco_hydro_beta-prop_sf"/>
</dbReference>
<keyword evidence="1" id="KW-0732">Signal</keyword>
<evidence type="ECO:0000313" key="3">
    <source>
        <dbReference type="EMBL" id="KAA6301478.1"/>
    </source>
</evidence>
<evidence type="ECO:0000259" key="2">
    <source>
        <dbReference type="PROSITE" id="PS50022"/>
    </source>
</evidence>
<proteinExistence type="predicted"/>
<dbReference type="PROSITE" id="PS51257">
    <property type="entry name" value="PROKAR_LIPOPROTEIN"/>
    <property type="match status" value="1"/>
</dbReference>
<dbReference type="SUPFAM" id="SSF75005">
    <property type="entry name" value="Arabinanase/levansucrase/invertase"/>
    <property type="match status" value="1"/>
</dbReference>
<organism evidence="3 4">
    <name type="scientific">Candidatus Ordinivivax streblomastigis</name>
    <dbReference type="NCBI Taxonomy" id="2540710"/>
    <lineage>
        <taxon>Bacteria</taxon>
        <taxon>Pseudomonadati</taxon>
        <taxon>Bacteroidota</taxon>
        <taxon>Bacteroidia</taxon>
        <taxon>Bacteroidales</taxon>
        <taxon>Candidatus Ordinivivax</taxon>
    </lineage>
</organism>
<name>A0A5M8NZA0_9BACT</name>
<feature type="signal peptide" evidence="1">
    <location>
        <begin position="1"/>
        <end position="24"/>
    </location>
</feature>
<sequence length="816" mass="90864">MKTNPFLLLFCLFVLLLSCNSVSAQPISIFENIAIGKPVSSNVDNLSFCEPAKALNGTVNTTTDKWSSSGESGGVQWITVDLQGEFTLARYVVKHAGYGNEPAYQNTVDFEILKSDDGETFISVNQVTGNTADITDKDVTPFAARYVRLQITKAQQSSSQKCNIYAFELYESPASEINSDSFYATEGFERFDSNTDLKQKYSISGGDIVLETVGKTKAMKWNFVGQSVVKAKLTGSIDLSSYTVWGMDLKFSTTATRAQVKSSQTLYATLVDVDGSSATVNYPHDNSIWMMDGRPWLSWHINMKDFASLNLKSVKEIHIGVKANEAGSFLIDNLSFERQKYVLDFTKIIRTDKITESASVIRQKSNDGKGAFWGTSILKTGRSYACFQAWWSSGKDFDTGAIDYLSAPDLLGPYTFTNTALPRNFMTTIPKWGEYTHGPDIVKYGDTYYLYYSSGGSSDGSGHSREIGVAWTQDLSNASSWQYSDGPVVTKVANGIISGDDSFNGCWATGVENPRMMEKDGEYYLFYKTLCNFNRAQGEGTGGRDGNYGYYLGYSIVKGPTPVGPFTPVRNSGLRGRGKQYSLYPTVSNVNAEGLPKEYSSPGMWDVEDMCIFKYIDGRYYGVLKDFMGRWNRSAVINDLTLFVSDNLVDWRVADFPFVMTPTRTPHFMNQQPYQYGLMERPYVYWKDGYEAGSISFAVNANVGWTSVIYPLENEFEQPTIPEDPEDPDTNTPQVNAAGKSVQVYPNPAKDHLYIVSKDSIKKVELIDINGKIVFSRDTLEQSYLGLPDYILSGSYILKTTTTGQNTQQTKIVINK</sequence>
<dbReference type="InterPro" id="IPR000421">
    <property type="entry name" value="FA58C"/>
</dbReference>